<feature type="chain" id="PRO_5023926380" evidence="2">
    <location>
        <begin position="25"/>
        <end position="201"/>
    </location>
</feature>
<dbReference type="SUPFAM" id="SSF89392">
    <property type="entry name" value="Prokaryotic lipoproteins and lipoprotein localization factors"/>
    <property type="match status" value="1"/>
</dbReference>
<evidence type="ECO:0000313" key="3">
    <source>
        <dbReference type="EMBL" id="KAA9006008.1"/>
    </source>
</evidence>
<reference evidence="3 4" key="1">
    <citation type="submission" date="2019-09" db="EMBL/GenBank/DDBJ databases">
        <authorList>
            <person name="Park J.-S."/>
            <person name="Choi H.-J."/>
        </authorList>
    </citation>
    <scope>NUCLEOTIDE SEQUENCE [LARGE SCALE GENOMIC DNA]</scope>
    <source>
        <strain evidence="3 4">176SS1-4</strain>
    </source>
</reference>
<dbReference type="InterPro" id="IPR004564">
    <property type="entry name" value="OM_lipoprot_carrier_LolA-like"/>
</dbReference>
<dbReference type="AlphaFoldDB" id="A0A5J5GDP9"/>
<keyword evidence="1 2" id="KW-0732">Signal</keyword>
<dbReference type="Pfam" id="PF03548">
    <property type="entry name" value="LolA"/>
    <property type="match status" value="1"/>
</dbReference>
<dbReference type="InterPro" id="IPR029046">
    <property type="entry name" value="LolA/LolB/LppX"/>
</dbReference>
<organism evidence="3 4">
    <name type="scientific">Histidinibacterium aquaticum</name>
    <dbReference type="NCBI Taxonomy" id="2613962"/>
    <lineage>
        <taxon>Bacteria</taxon>
        <taxon>Pseudomonadati</taxon>
        <taxon>Pseudomonadota</taxon>
        <taxon>Alphaproteobacteria</taxon>
        <taxon>Rhodobacterales</taxon>
        <taxon>Paracoccaceae</taxon>
        <taxon>Histidinibacterium</taxon>
    </lineage>
</organism>
<evidence type="ECO:0000313" key="4">
    <source>
        <dbReference type="Proteomes" id="UP000326554"/>
    </source>
</evidence>
<dbReference type="Proteomes" id="UP000326554">
    <property type="component" value="Unassembled WGS sequence"/>
</dbReference>
<name>A0A5J5GDP9_9RHOB</name>
<dbReference type="CDD" id="cd16325">
    <property type="entry name" value="LolA"/>
    <property type="match status" value="1"/>
</dbReference>
<proteinExistence type="predicted"/>
<evidence type="ECO:0000256" key="2">
    <source>
        <dbReference type="SAM" id="SignalP"/>
    </source>
</evidence>
<comment type="caution">
    <text evidence="3">The sequence shown here is derived from an EMBL/GenBank/DDBJ whole genome shotgun (WGS) entry which is preliminary data.</text>
</comment>
<gene>
    <name evidence="3" type="ORF">F3S47_15760</name>
</gene>
<dbReference type="PANTHER" id="PTHR35869:SF1">
    <property type="entry name" value="OUTER-MEMBRANE LIPOPROTEIN CARRIER PROTEIN"/>
    <property type="match status" value="1"/>
</dbReference>
<dbReference type="EMBL" id="VYQE01000005">
    <property type="protein sequence ID" value="KAA9006008.1"/>
    <property type="molecule type" value="Genomic_DNA"/>
</dbReference>
<sequence>MKTLRLLTLLIPMALAAFAGAAKAQQLSLGEISQYLNSFATAEGEFTQVNADGTISTGQLYIKRPGRIRFEYNPPDGSLVMAGGGSVAVFDPQSDRNPERYPLAETPLKIILDRTIDLSRSGMVTRHTFDGTATTVTAQDPQRPELGNIQLKFTGSPVELRQWIVTDETGTQTTVILGDLAKGVGVPDRLFNIIAETRDWE</sequence>
<feature type="signal peptide" evidence="2">
    <location>
        <begin position="1"/>
        <end position="24"/>
    </location>
</feature>
<dbReference type="PANTHER" id="PTHR35869">
    <property type="entry name" value="OUTER-MEMBRANE LIPOPROTEIN CARRIER PROTEIN"/>
    <property type="match status" value="1"/>
</dbReference>
<dbReference type="Gene3D" id="2.50.20.10">
    <property type="entry name" value="Lipoprotein localisation LolA/LolB/LppX"/>
    <property type="match status" value="1"/>
</dbReference>
<dbReference type="RefSeq" id="WP_150446260.1">
    <property type="nucleotide sequence ID" value="NZ_VYQE01000005.1"/>
</dbReference>
<keyword evidence="3" id="KW-0449">Lipoprotein</keyword>
<keyword evidence="4" id="KW-1185">Reference proteome</keyword>
<evidence type="ECO:0000256" key="1">
    <source>
        <dbReference type="ARBA" id="ARBA00022729"/>
    </source>
</evidence>
<protein>
    <submittedName>
        <fullName evidence="3">Outer membrane lipoprotein carrier protein LolA</fullName>
    </submittedName>
</protein>
<accession>A0A5J5GDP9</accession>